<name>A0A0A8XS72_ARUDO</name>
<reference evidence="1" key="2">
    <citation type="journal article" date="2015" name="Data Brief">
        <title>Shoot transcriptome of the giant reed, Arundo donax.</title>
        <authorList>
            <person name="Barrero R.A."/>
            <person name="Guerrero F.D."/>
            <person name="Moolhuijzen P."/>
            <person name="Goolsby J.A."/>
            <person name="Tidwell J."/>
            <person name="Bellgard S.E."/>
            <person name="Bellgard M.I."/>
        </authorList>
    </citation>
    <scope>NUCLEOTIDE SEQUENCE</scope>
    <source>
        <tissue evidence="1">Shoot tissue taken approximately 20 cm above the soil surface</tissue>
    </source>
</reference>
<sequence>MSLQVTCPIIAKNFGFRTKNLSVCIAKCTHATKRIAGTG</sequence>
<dbReference type="AlphaFoldDB" id="A0A0A8XS72"/>
<dbReference type="EMBL" id="GBRH01282350">
    <property type="protein sequence ID" value="JAD15545.1"/>
    <property type="molecule type" value="Transcribed_RNA"/>
</dbReference>
<protein>
    <submittedName>
        <fullName evidence="1">Uncharacterized protein</fullName>
    </submittedName>
</protein>
<proteinExistence type="predicted"/>
<accession>A0A0A8XS72</accession>
<organism evidence="1">
    <name type="scientific">Arundo donax</name>
    <name type="common">Giant reed</name>
    <name type="synonym">Donax arundinaceus</name>
    <dbReference type="NCBI Taxonomy" id="35708"/>
    <lineage>
        <taxon>Eukaryota</taxon>
        <taxon>Viridiplantae</taxon>
        <taxon>Streptophyta</taxon>
        <taxon>Embryophyta</taxon>
        <taxon>Tracheophyta</taxon>
        <taxon>Spermatophyta</taxon>
        <taxon>Magnoliopsida</taxon>
        <taxon>Liliopsida</taxon>
        <taxon>Poales</taxon>
        <taxon>Poaceae</taxon>
        <taxon>PACMAD clade</taxon>
        <taxon>Arundinoideae</taxon>
        <taxon>Arundineae</taxon>
        <taxon>Arundo</taxon>
    </lineage>
</organism>
<reference evidence="1" key="1">
    <citation type="submission" date="2014-09" db="EMBL/GenBank/DDBJ databases">
        <authorList>
            <person name="Magalhaes I.L.F."/>
            <person name="Oliveira U."/>
            <person name="Santos F.R."/>
            <person name="Vidigal T.H.D.A."/>
            <person name="Brescovit A.D."/>
            <person name="Santos A.J."/>
        </authorList>
    </citation>
    <scope>NUCLEOTIDE SEQUENCE</scope>
    <source>
        <tissue evidence="1">Shoot tissue taken approximately 20 cm above the soil surface</tissue>
    </source>
</reference>
<evidence type="ECO:0000313" key="1">
    <source>
        <dbReference type="EMBL" id="JAD15545.1"/>
    </source>
</evidence>